<gene>
    <name evidence="8" type="ORF">BU14_1830s0002</name>
</gene>
<evidence type="ECO:0000256" key="2">
    <source>
        <dbReference type="ARBA" id="ARBA00005985"/>
    </source>
</evidence>
<dbReference type="PANTHER" id="PTHR43009:SF7">
    <property type="entry name" value="HOMOGENTISATE GERANYLGERANYLTRANSFERASE, CHLOROPLASTIC"/>
    <property type="match status" value="1"/>
</dbReference>
<dbReference type="Gene3D" id="1.20.120.1780">
    <property type="entry name" value="UbiA prenyltransferase"/>
    <property type="match status" value="1"/>
</dbReference>
<dbReference type="InterPro" id="IPR000537">
    <property type="entry name" value="UbiA_prenyltransferase"/>
</dbReference>
<keyword evidence="3" id="KW-0808">Transferase</keyword>
<feature type="transmembrane region" description="Helical" evidence="7">
    <location>
        <begin position="60"/>
        <end position="78"/>
    </location>
</feature>
<dbReference type="EMBL" id="KV919766">
    <property type="protein sequence ID" value="OSX69122.1"/>
    <property type="molecule type" value="Genomic_DNA"/>
</dbReference>
<keyword evidence="5 7" id="KW-1133">Transmembrane helix</keyword>
<protein>
    <submittedName>
        <fullName evidence="8">Uncharacterized protein</fullName>
    </submittedName>
</protein>
<dbReference type="GO" id="GO:0016020">
    <property type="term" value="C:membrane"/>
    <property type="evidence" value="ECO:0007669"/>
    <property type="project" value="UniProtKB-SubCell"/>
</dbReference>
<reference evidence="8 9" key="1">
    <citation type="submission" date="2017-03" db="EMBL/GenBank/DDBJ databases">
        <title>WGS assembly of Porphyra umbilicalis.</title>
        <authorList>
            <person name="Brawley S.H."/>
            <person name="Blouin N.A."/>
            <person name="Ficko-Blean E."/>
            <person name="Wheeler G.L."/>
            <person name="Lohr M."/>
            <person name="Goodson H.V."/>
            <person name="Jenkins J.W."/>
            <person name="Blaby-Haas C.E."/>
            <person name="Helliwell K.E."/>
            <person name="Chan C."/>
            <person name="Marriage T."/>
            <person name="Bhattacharya D."/>
            <person name="Klein A.S."/>
            <person name="Badis Y."/>
            <person name="Brodie J."/>
            <person name="Cao Y."/>
            <person name="Collen J."/>
            <person name="Dittami S.M."/>
            <person name="Gachon C.M."/>
            <person name="Green B.R."/>
            <person name="Karpowicz S."/>
            <person name="Kim J.W."/>
            <person name="Kudahl U."/>
            <person name="Lin S."/>
            <person name="Michel G."/>
            <person name="Mittag M."/>
            <person name="Olson B.J."/>
            <person name="Pangilinan J."/>
            <person name="Peng Y."/>
            <person name="Qiu H."/>
            <person name="Shu S."/>
            <person name="Singer J.T."/>
            <person name="Smith A.G."/>
            <person name="Sprecher B.N."/>
            <person name="Wagner V."/>
            <person name="Wang W."/>
            <person name="Wang Z.-Y."/>
            <person name="Yan J."/>
            <person name="Yarish C."/>
            <person name="Zoeuner-Riek S."/>
            <person name="Zhuang Y."/>
            <person name="Zou Y."/>
            <person name="Lindquist E.A."/>
            <person name="Grimwood J."/>
            <person name="Barry K."/>
            <person name="Rokhsar D.S."/>
            <person name="Schmutz J."/>
            <person name="Stiller J.W."/>
            <person name="Grossman A.R."/>
            <person name="Prochnik S.E."/>
        </authorList>
    </citation>
    <scope>NUCLEOTIDE SEQUENCE [LARGE SCALE GENOMIC DNA]</scope>
    <source>
        <strain evidence="8">4086291</strain>
    </source>
</reference>
<keyword evidence="9" id="KW-1185">Reference proteome</keyword>
<dbReference type="Proteomes" id="UP000218209">
    <property type="component" value="Unassembled WGS sequence"/>
</dbReference>
<organism evidence="8 9">
    <name type="scientific">Porphyra umbilicalis</name>
    <name type="common">Purple laver</name>
    <name type="synonym">Red alga</name>
    <dbReference type="NCBI Taxonomy" id="2786"/>
    <lineage>
        <taxon>Eukaryota</taxon>
        <taxon>Rhodophyta</taxon>
        <taxon>Bangiophyceae</taxon>
        <taxon>Bangiales</taxon>
        <taxon>Bangiaceae</taxon>
        <taxon>Porphyra</taxon>
    </lineage>
</organism>
<dbReference type="Pfam" id="PF01040">
    <property type="entry name" value="UbiA"/>
    <property type="match status" value="1"/>
</dbReference>
<keyword evidence="4 7" id="KW-0812">Transmembrane</keyword>
<dbReference type="PANTHER" id="PTHR43009">
    <property type="entry name" value="HOMOGENTISATE SOLANESYLTRANSFERASE, CHLOROPLASTIC"/>
    <property type="match status" value="1"/>
</dbReference>
<evidence type="ECO:0000313" key="8">
    <source>
        <dbReference type="EMBL" id="OSX69122.1"/>
    </source>
</evidence>
<evidence type="ECO:0000256" key="1">
    <source>
        <dbReference type="ARBA" id="ARBA00004141"/>
    </source>
</evidence>
<evidence type="ECO:0000256" key="5">
    <source>
        <dbReference type="ARBA" id="ARBA00022989"/>
    </source>
</evidence>
<keyword evidence="6 7" id="KW-0472">Membrane</keyword>
<sequence>MAALGVPFVWSPPITFLAVFMTVYAVIIALAKDLPDVAGDVRYGVATFASRLGVARACKVVVGLMGANYVMAVAVALLAPAGAIRRGVCGVAHALLGGVLAWRYRQLDPTDADSVKRFYNRDVWGLFYAEYALFPFV</sequence>
<dbReference type="AlphaFoldDB" id="A0A1X6NKN3"/>
<evidence type="ECO:0000256" key="7">
    <source>
        <dbReference type="SAM" id="Phobius"/>
    </source>
</evidence>
<proteinExistence type="inferred from homology"/>
<name>A0A1X6NKN3_PORUM</name>
<accession>A0A1X6NKN3</accession>
<evidence type="ECO:0000256" key="3">
    <source>
        <dbReference type="ARBA" id="ARBA00022679"/>
    </source>
</evidence>
<feature type="transmembrane region" description="Helical" evidence="7">
    <location>
        <begin position="12"/>
        <end position="31"/>
    </location>
</feature>
<dbReference type="OrthoDB" id="1502398at2759"/>
<dbReference type="GO" id="GO:0016765">
    <property type="term" value="F:transferase activity, transferring alkyl or aryl (other than methyl) groups"/>
    <property type="evidence" value="ECO:0007669"/>
    <property type="project" value="InterPro"/>
</dbReference>
<evidence type="ECO:0000256" key="4">
    <source>
        <dbReference type="ARBA" id="ARBA00022692"/>
    </source>
</evidence>
<evidence type="ECO:0000313" key="9">
    <source>
        <dbReference type="Proteomes" id="UP000218209"/>
    </source>
</evidence>
<comment type="similarity">
    <text evidence="2">Belongs to the UbiA prenyltransferase family.</text>
</comment>
<evidence type="ECO:0000256" key="6">
    <source>
        <dbReference type="ARBA" id="ARBA00023136"/>
    </source>
</evidence>
<comment type="subcellular location">
    <subcellularLocation>
        <location evidence="1">Membrane</location>
        <topology evidence="1">Multi-pass membrane protein</topology>
    </subcellularLocation>
</comment>